<evidence type="ECO:0000256" key="2">
    <source>
        <dbReference type="ARBA" id="ARBA00022630"/>
    </source>
</evidence>
<protein>
    <submittedName>
        <fullName evidence="12">Hybrid-cluster NAD(P)-dependent oxidoreductase</fullName>
    </submittedName>
</protein>
<dbReference type="InterPro" id="IPR017927">
    <property type="entry name" value="FAD-bd_FR_type"/>
</dbReference>
<accession>A0A345XYN0</accession>
<evidence type="ECO:0000259" key="11">
    <source>
        <dbReference type="PROSITE" id="PS51384"/>
    </source>
</evidence>
<keyword evidence="4" id="KW-0479">Metal-binding</keyword>
<dbReference type="InterPro" id="IPR050415">
    <property type="entry name" value="MRET"/>
</dbReference>
<dbReference type="InterPro" id="IPR017938">
    <property type="entry name" value="Riboflavin_synthase-like_b-brl"/>
</dbReference>
<dbReference type="CDD" id="cd00207">
    <property type="entry name" value="fer2"/>
    <property type="match status" value="1"/>
</dbReference>
<feature type="region of interest" description="Disordered" evidence="9">
    <location>
        <begin position="248"/>
        <end position="277"/>
    </location>
</feature>
<feature type="compositionally biased region" description="Acidic residues" evidence="9">
    <location>
        <begin position="256"/>
        <end position="268"/>
    </location>
</feature>
<dbReference type="KEGG" id="sarm:DVA86_33505"/>
<evidence type="ECO:0000256" key="4">
    <source>
        <dbReference type="ARBA" id="ARBA00022723"/>
    </source>
</evidence>
<dbReference type="InterPro" id="IPR006058">
    <property type="entry name" value="2Fe2S_fd_BS"/>
</dbReference>
<feature type="domain" description="FAD-binding FR-type" evidence="11">
    <location>
        <begin position="13"/>
        <end position="118"/>
    </location>
</feature>
<dbReference type="AlphaFoldDB" id="A0A345XYN0"/>
<dbReference type="InterPro" id="IPR001041">
    <property type="entry name" value="2Fe-2S_ferredoxin-type"/>
</dbReference>
<keyword evidence="6" id="KW-0560">Oxidoreductase</keyword>
<dbReference type="InterPro" id="IPR036010">
    <property type="entry name" value="2Fe-2S_ferredoxin-like_sf"/>
</dbReference>
<dbReference type="Gene3D" id="3.40.50.80">
    <property type="entry name" value="Nucleotide-binding domain of ferredoxin-NADP reductase (FNR) module"/>
    <property type="match status" value="1"/>
</dbReference>
<dbReference type="Pfam" id="PF00175">
    <property type="entry name" value="NAD_binding_1"/>
    <property type="match status" value="1"/>
</dbReference>
<dbReference type="PRINTS" id="PR00406">
    <property type="entry name" value="CYTB5RDTASE"/>
</dbReference>
<dbReference type="Pfam" id="PF00111">
    <property type="entry name" value="Fer2"/>
    <property type="match status" value="1"/>
</dbReference>
<keyword evidence="13" id="KW-1185">Reference proteome</keyword>
<evidence type="ECO:0000256" key="1">
    <source>
        <dbReference type="ARBA" id="ARBA00001974"/>
    </source>
</evidence>
<dbReference type="PROSITE" id="PS51085">
    <property type="entry name" value="2FE2S_FER_2"/>
    <property type="match status" value="1"/>
</dbReference>
<evidence type="ECO:0000256" key="6">
    <source>
        <dbReference type="ARBA" id="ARBA00023002"/>
    </source>
</evidence>
<sequence>MTTATMTAAGSPAAWGDGTLVCRRIHDVTADVKTFVFEPAEPRLFRHDPGQFLTLALDIGGLRVERCYTISSAPTRPDLITITVKRVPGGLVSNWLHDRLAPGGTVWATGPLGRFSFTWHPAPAYLFLSAGSGVTPLMSMTRTLYDLAHPVDVVFVHSARSFDDVIFRQELDFIAATASHIRVRHVLDDRGEQLDARTLREAAPDFADREVFTCGPAGYMAAVRRMLTAEGCDMSRYHEESFDFGQLPAAGPVPDADAETDAEAEPETEPGTGTGTGFKVELARSGRTIECDAETPVLAAAARAGITLPASCAQGICGTCKTTLLEGSVDMRHGGGIRPREIADNKILLCCAKPRGDLVVDA</sequence>
<keyword evidence="5" id="KW-0274">FAD</keyword>
<dbReference type="GO" id="GO:0046872">
    <property type="term" value="F:metal ion binding"/>
    <property type="evidence" value="ECO:0007669"/>
    <property type="project" value="UniProtKB-KW"/>
</dbReference>
<dbReference type="RefSeq" id="WP_208883879.1">
    <property type="nucleotide sequence ID" value="NZ_CP031320.1"/>
</dbReference>
<dbReference type="PANTHER" id="PTHR47354">
    <property type="entry name" value="NADH OXIDOREDUCTASE HCR"/>
    <property type="match status" value="1"/>
</dbReference>
<dbReference type="InterPro" id="IPR039261">
    <property type="entry name" value="FNR_nucleotide-bd"/>
</dbReference>
<dbReference type="PANTHER" id="PTHR47354:SF6">
    <property type="entry name" value="NADH OXIDOREDUCTASE HCR"/>
    <property type="match status" value="1"/>
</dbReference>
<dbReference type="Gene3D" id="3.10.20.30">
    <property type="match status" value="1"/>
</dbReference>
<evidence type="ECO:0000256" key="7">
    <source>
        <dbReference type="ARBA" id="ARBA00023004"/>
    </source>
</evidence>
<gene>
    <name evidence="12" type="ORF">DVA86_33505</name>
</gene>
<reference evidence="12 13" key="1">
    <citation type="submission" date="2018-07" db="EMBL/GenBank/DDBJ databases">
        <title>Draft genome of the type strain Streptomyces armeniacus ATCC 15676.</title>
        <authorList>
            <person name="Labana P."/>
            <person name="Gosse J.T."/>
            <person name="Boddy C.N."/>
        </authorList>
    </citation>
    <scope>NUCLEOTIDE SEQUENCE [LARGE SCALE GENOMIC DNA]</scope>
    <source>
        <strain evidence="12 13">ATCC 15676</strain>
    </source>
</reference>
<dbReference type="Pfam" id="PF00970">
    <property type="entry name" value="FAD_binding_6"/>
    <property type="match status" value="1"/>
</dbReference>
<dbReference type="PROSITE" id="PS00197">
    <property type="entry name" value="2FE2S_FER_1"/>
    <property type="match status" value="1"/>
</dbReference>
<evidence type="ECO:0000256" key="5">
    <source>
        <dbReference type="ARBA" id="ARBA00022827"/>
    </source>
</evidence>
<proteinExistence type="predicted"/>
<comment type="cofactor">
    <cofactor evidence="1">
        <name>FAD</name>
        <dbReference type="ChEBI" id="CHEBI:57692"/>
    </cofactor>
</comment>
<dbReference type="InterPro" id="IPR012675">
    <property type="entry name" value="Beta-grasp_dom_sf"/>
</dbReference>
<keyword evidence="2" id="KW-0285">Flavoprotein</keyword>
<evidence type="ECO:0000259" key="10">
    <source>
        <dbReference type="PROSITE" id="PS51085"/>
    </source>
</evidence>
<evidence type="ECO:0000313" key="13">
    <source>
        <dbReference type="Proteomes" id="UP000254425"/>
    </source>
</evidence>
<dbReference type="PROSITE" id="PS51384">
    <property type="entry name" value="FAD_FR"/>
    <property type="match status" value="1"/>
</dbReference>
<feature type="domain" description="2Fe-2S ferredoxin-type" evidence="10">
    <location>
        <begin position="278"/>
        <end position="362"/>
    </location>
</feature>
<evidence type="ECO:0000256" key="3">
    <source>
        <dbReference type="ARBA" id="ARBA00022714"/>
    </source>
</evidence>
<dbReference type="GO" id="GO:0051537">
    <property type="term" value="F:2 iron, 2 sulfur cluster binding"/>
    <property type="evidence" value="ECO:0007669"/>
    <property type="project" value="UniProtKB-KW"/>
</dbReference>
<evidence type="ECO:0000256" key="8">
    <source>
        <dbReference type="ARBA" id="ARBA00023014"/>
    </source>
</evidence>
<evidence type="ECO:0000313" key="12">
    <source>
        <dbReference type="EMBL" id="AXK36746.1"/>
    </source>
</evidence>
<dbReference type="SUPFAM" id="SSF63380">
    <property type="entry name" value="Riboflavin synthase domain-like"/>
    <property type="match status" value="1"/>
</dbReference>
<keyword evidence="3" id="KW-0001">2Fe-2S</keyword>
<dbReference type="InterPro" id="IPR001433">
    <property type="entry name" value="OxRdtase_FAD/NAD-bd"/>
</dbReference>
<dbReference type="EMBL" id="CP031320">
    <property type="protein sequence ID" value="AXK36746.1"/>
    <property type="molecule type" value="Genomic_DNA"/>
</dbReference>
<dbReference type="SUPFAM" id="SSF52343">
    <property type="entry name" value="Ferredoxin reductase-like, C-terminal NADP-linked domain"/>
    <property type="match status" value="1"/>
</dbReference>
<dbReference type="InterPro" id="IPR008333">
    <property type="entry name" value="Cbr1-like_FAD-bd_dom"/>
</dbReference>
<dbReference type="SUPFAM" id="SSF54292">
    <property type="entry name" value="2Fe-2S ferredoxin-like"/>
    <property type="match status" value="1"/>
</dbReference>
<dbReference type="GO" id="GO:0016491">
    <property type="term" value="F:oxidoreductase activity"/>
    <property type="evidence" value="ECO:0007669"/>
    <property type="project" value="UniProtKB-KW"/>
</dbReference>
<evidence type="ECO:0000256" key="9">
    <source>
        <dbReference type="SAM" id="MobiDB-lite"/>
    </source>
</evidence>
<keyword evidence="7" id="KW-0408">Iron</keyword>
<keyword evidence="8" id="KW-0411">Iron-sulfur</keyword>
<dbReference type="Gene3D" id="2.40.30.10">
    <property type="entry name" value="Translation factors"/>
    <property type="match status" value="1"/>
</dbReference>
<dbReference type="CDD" id="cd06215">
    <property type="entry name" value="FNR_iron_sulfur_binding_1"/>
    <property type="match status" value="1"/>
</dbReference>
<organism evidence="12 13">
    <name type="scientific">Streptomyces armeniacus</name>
    <dbReference type="NCBI Taxonomy" id="83291"/>
    <lineage>
        <taxon>Bacteria</taxon>
        <taxon>Bacillati</taxon>
        <taxon>Actinomycetota</taxon>
        <taxon>Actinomycetes</taxon>
        <taxon>Kitasatosporales</taxon>
        <taxon>Streptomycetaceae</taxon>
        <taxon>Streptomyces</taxon>
    </lineage>
</organism>
<name>A0A345XYN0_9ACTN</name>
<dbReference type="Proteomes" id="UP000254425">
    <property type="component" value="Chromosome"/>
</dbReference>